<dbReference type="RefSeq" id="WP_147205087.1">
    <property type="nucleotide sequence ID" value="NZ_BJYT01000014.1"/>
</dbReference>
<keyword evidence="3" id="KW-1185">Reference proteome</keyword>
<protein>
    <recommendedName>
        <fullName evidence="4">Lipoprotein</fullName>
    </recommendedName>
</protein>
<reference evidence="2 3" key="1">
    <citation type="submission" date="2019-07" db="EMBL/GenBank/DDBJ databases">
        <title>Whole genome shotgun sequence of Segetibacter aerophilus NBRC 106135.</title>
        <authorList>
            <person name="Hosoyama A."/>
            <person name="Uohara A."/>
            <person name="Ohji S."/>
            <person name="Ichikawa N."/>
        </authorList>
    </citation>
    <scope>NUCLEOTIDE SEQUENCE [LARGE SCALE GENOMIC DNA]</scope>
    <source>
        <strain evidence="2 3">NBRC 106135</strain>
    </source>
</reference>
<evidence type="ECO:0000313" key="2">
    <source>
        <dbReference type="EMBL" id="GEO10978.1"/>
    </source>
</evidence>
<proteinExistence type="predicted"/>
<organism evidence="2 3">
    <name type="scientific">Segetibacter aerophilus</name>
    <dbReference type="NCBI Taxonomy" id="670293"/>
    <lineage>
        <taxon>Bacteria</taxon>
        <taxon>Pseudomonadati</taxon>
        <taxon>Bacteroidota</taxon>
        <taxon>Chitinophagia</taxon>
        <taxon>Chitinophagales</taxon>
        <taxon>Chitinophagaceae</taxon>
        <taxon>Segetibacter</taxon>
    </lineage>
</organism>
<dbReference type="AlphaFoldDB" id="A0A512BG89"/>
<keyword evidence="1" id="KW-0732">Signal</keyword>
<comment type="caution">
    <text evidence="2">The sequence shown here is derived from an EMBL/GenBank/DDBJ whole genome shotgun (WGS) entry which is preliminary data.</text>
</comment>
<dbReference type="Proteomes" id="UP000321513">
    <property type="component" value="Unassembled WGS sequence"/>
</dbReference>
<dbReference type="EMBL" id="BJYT01000014">
    <property type="protein sequence ID" value="GEO10978.1"/>
    <property type="molecule type" value="Genomic_DNA"/>
</dbReference>
<dbReference type="OrthoDB" id="957496at2"/>
<evidence type="ECO:0008006" key="4">
    <source>
        <dbReference type="Google" id="ProtNLM"/>
    </source>
</evidence>
<evidence type="ECO:0000313" key="3">
    <source>
        <dbReference type="Proteomes" id="UP000321513"/>
    </source>
</evidence>
<evidence type="ECO:0000256" key="1">
    <source>
        <dbReference type="SAM" id="SignalP"/>
    </source>
</evidence>
<accession>A0A512BG89</accession>
<feature type="signal peptide" evidence="1">
    <location>
        <begin position="1"/>
        <end position="23"/>
    </location>
</feature>
<gene>
    <name evidence="2" type="ORF">SAE01_34740</name>
</gene>
<dbReference type="PROSITE" id="PS51257">
    <property type="entry name" value="PROKAR_LIPOPROTEIN"/>
    <property type="match status" value="1"/>
</dbReference>
<name>A0A512BG89_9BACT</name>
<feature type="chain" id="PRO_5021913766" description="Lipoprotein" evidence="1">
    <location>
        <begin position="24"/>
        <end position="124"/>
    </location>
</feature>
<sequence length="124" mass="14115">MKKLQTILSILACFIAVSCNYNSDNLSITYSNSEQFYTMKASFDRNKTRDVEEYMDRKIGASSKMSFVDHDIDGTVALNDRSKFHIQKSPGVLEIQLDKAENSAEAYRMVKSMCEGIKPILTRK</sequence>